<dbReference type="AlphaFoldDB" id="K9DA98"/>
<dbReference type="CDD" id="cd00130">
    <property type="entry name" value="PAS"/>
    <property type="match status" value="1"/>
</dbReference>
<evidence type="ECO:0000313" key="2">
    <source>
        <dbReference type="Proteomes" id="UP000009874"/>
    </source>
</evidence>
<accession>K9DA98</accession>
<dbReference type="Proteomes" id="UP000009874">
    <property type="component" value="Unassembled WGS sequence"/>
</dbReference>
<dbReference type="EMBL" id="AGZI01000059">
    <property type="protein sequence ID" value="EKU80201.1"/>
    <property type="molecule type" value="Genomic_DNA"/>
</dbReference>
<dbReference type="Gene3D" id="3.30.450.20">
    <property type="entry name" value="PAS domain"/>
    <property type="match status" value="2"/>
</dbReference>
<dbReference type="OrthoDB" id="9813903at2"/>
<sequence length="276" mass="30254">MSRDAPDFGAEHEALIQFLYLAPVGLVQTNVQGDVTMMNPVAAQLLMPLSHDGGLDNLFTALARVAPELRERTAQHGEPYGKICDGLHVYLEAGAGARRAPQILALTLLKLDPERVMAVINDITEQVRRERRLRQNDAWLSAILAGVQDYALASLDLQGRLCDWNASVGRVTGFGPEAVGRPFTIFYPPDTIALEYRQDRLREADASGWSFDEGRRLRADGAVFWGSTLVAPLPEREPLPGELDGAACCPAYCLILRDLGKPQDTAARRQENAHAA</sequence>
<proteinExistence type="predicted"/>
<dbReference type="HOGENOM" id="CLU_1007638_0_0_4"/>
<dbReference type="PATRIC" id="fig|883126.3.peg.4512"/>
<dbReference type="eggNOG" id="COG3706">
    <property type="taxonomic scope" value="Bacteria"/>
</dbReference>
<keyword evidence="2" id="KW-1185">Reference proteome</keyword>
<evidence type="ECO:0000313" key="1">
    <source>
        <dbReference type="EMBL" id="EKU80201.1"/>
    </source>
</evidence>
<gene>
    <name evidence="1" type="ORF">HMPREF9710_04475</name>
</gene>
<comment type="caution">
    <text evidence="1">The sequence shown here is derived from an EMBL/GenBank/DDBJ whole genome shotgun (WGS) entry which is preliminary data.</text>
</comment>
<protein>
    <submittedName>
        <fullName evidence="1">PAS domain S-box protein</fullName>
    </submittedName>
</protein>
<dbReference type="NCBIfam" id="TIGR00229">
    <property type="entry name" value="sensory_box"/>
    <property type="match status" value="1"/>
</dbReference>
<dbReference type="InterPro" id="IPR035965">
    <property type="entry name" value="PAS-like_dom_sf"/>
</dbReference>
<name>K9DA98_9BURK</name>
<dbReference type="InterPro" id="IPR000014">
    <property type="entry name" value="PAS"/>
</dbReference>
<reference evidence="1 2" key="1">
    <citation type="submission" date="2012-09" db="EMBL/GenBank/DDBJ databases">
        <title>The Genome Sequence of Massilia timonae CCUG 45783.</title>
        <authorList>
            <consortium name="The Broad Institute Genome Sequencing Platform"/>
            <person name="Earl A."/>
            <person name="Ward D."/>
            <person name="Feldgarden M."/>
            <person name="Gevers D."/>
            <person name="Huys G."/>
            <person name="Walker B."/>
            <person name="Young S.K."/>
            <person name="Zeng Q."/>
            <person name="Gargeya S."/>
            <person name="Fitzgerald M."/>
            <person name="Haas B."/>
            <person name="Abouelleil A."/>
            <person name="Alvarado L."/>
            <person name="Arachchi H.M."/>
            <person name="Berlin A.M."/>
            <person name="Chapman S.B."/>
            <person name="Goldberg J."/>
            <person name="Griggs A."/>
            <person name="Gujja S."/>
            <person name="Hansen M."/>
            <person name="Howarth C."/>
            <person name="Imamovic A."/>
            <person name="Larimer J."/>
            <person name="McCowen C."/>
            <person name="Montmayeur A."/>
            <person name="Murphy C."/>
            <person name="Neiman D."/>
            <person name="Pearson M."/>
            <person name="Priest M."/>
            <person name="Roberts A."/>
            <person name="Saif S."/>
            <person name="Shea T."/>
            <person name="Sisk P."/>
            <person name="Sykes S."/>
            <person name="Wortman J."/>
            <person name="Nusbaum C."/>
            <person name="Birren B."/>
        </authorList>
    </citation>
    <scope>NUCLEOTIDE SEQUENCE [LARGE SCALE GENOMIC DNA]</scope>
    <source>
        <strain evidence="1 2">CCUG 45783</strain>
    </source>
</reference>
<dbReference type="RefSeq" id="WP_005670223.1">
    <property type="nucleotide sequence ID" value="NZ_JH992925.1"/>
</dbReference>
<organism evidence="1 2">
    <name type="scientific">Massilia timonae CCUG 45783</name>
    <dbReference type="NCBI Taxonomy" id="883126"/>
    <lineage>
        <taxon>Bacteria</taxon>
        <taxon>Pseudomonadati</taxon>
        <taxon>Pseudomonadota</taxon>
        <taxon>Betaproteobacteria</taxon>
        <taxon>Burkholderiales</taxon>
        <taxon>Oxalobacteraceae</taxon>
        <taxon>Telluria group</taxon>
        <taxon>Massilia</taxon>
    </lineage>
</organism>
<dbReference type="STRING" id="47229.LO55_4395"/>
<dbReference type="SUPFAM" id="SSF55785">
    <property type="entry name" value="PYP-like sensor domain (PAS domain)"/>
    <property type="match status" value="1"/>
</dbReference>